<dbReference type="STRING" id="41431.PCC8801_1370"/>
<dbReference type="AlphaFoldDB" id="B7K4G6"/>
<protein>
    <submittedName>
        <fullName evidence="1">Putative low-redox potential cytochrome</fullName>
    </submittedName>
</protein>
<keyword evidence="2" id="KW-1185">Reference proteome</keyword>
<evidence type="ECO:0000313" key="2">
    <source>
        <dbReference type="Proteomes" id="UP000008204"/>
    </source>
</evidence>
<name>B7K4G6_RIPO1</name>
<evidence type="ECO:0000313" key="1">
    <source>
        <dbReference type="EMBL" id="ACK65431.1"/>
    </source>
</evidence>
<dbReference type="GO" id="GO:0009055">
    <property type="term" value="F:electron transfer activity"/>
    <property type="evidence" value="ECO:0007669"/>
    <property type="project" value="InterPro"/>
</dbReference>
<dbReference type="EMBL" id="CP001287">
    <property type="protein sequence ID" value="ACK65431.1"/>
    <property type="molecule type" value="Genomic_DNA"/>
</dbReference>
<dbReference type="Proteomes" id="UP000008204">
    <property type="component" value="Chromosome"/>
</dbReference>
<dbReference type="RefSeq" id="WP_012594705.1">
    <property type="nucleotide sequence ID" value="NC_011726.1"/>
</dbReference>
<dbReference type="SUPFAM" id="SSF46626">
    <property type="entry name" value="Cytochrome c"/>
    <property type="match status" value="1"/>
</dbReference>
<dbReference type="HOGENOM" id="CLU_123240_0_0_3"/>
<accession>B7K4G6</accession>
<dbReference type="KEGG" id="cyp:PCC8801_1370"/>
<proteinExistence type="predicted"/>
<dbReference type="InterPro" id="IPR036909">
    <property type="entry name" value="Cyt_c-like_dom_sf"/>
</dbReference>
<dbReference type="Pfam" id="PF09626">
    <property type="entry name" value="DHC"/>
    <property type="match status" value="1"/>
</dbReference>
<reference evidence="2" key="1">
    <citation type="journal article" date="2011" name="MBio">
        <title>Novel metabolic attributes of the genus Cyanothece, comprising a group of unicellular nitrogen-fixing Cyanobacteria.</title>
        <authorList>
            <person name="Bandyopadhyay A."/>
            <person name="Elvitigala T."/>
            <person name="Welsh E."/>
            <person name="Stockel J."/>
            <person name="Liberton M."/>
            <person name="Min H."/>
            <person name="Sherman L.A."/>
            <person name="Pakrasi H.B."/>
        </authorList>
    </citation>
    <scope>NUCLEOTIDE SEQUENCE [LARGE SCALE GENOMIC DNA]</scope>
    <source>
        <strain evidence="2">PCC 8801</strain>
    </source>
</reference>
<dbReference type="GO" id="GO:0020037">
    <property type="term" value="F:heme binding"/>
    <property type="evidence" value="ECO:0007669"/>
    <property type="project" value="InterPro"/>
</dbReference>
<sequence>MFKLSKLSLIQPFKPVSLLVWLAIALWSIGLGWGITHTLEAIAASPDDAVSARFEAGKELYRETCGSCHLALPPDVLPTETWQKLLEKPNDHYGTSIPNLIRLSQLLIWDYLRTFSRPIPTKNDPIPFYVAQSRYFKILHPRVEFTDPVTHKSCIVCHPGVKSFNFRTLTPQWDDAP</sequence>
<dbReference type="InterPro" id="IPR018588">
    <property type="entry name" value="Dihaem_cytochrome-c"/>
</dbReference>
<dbReference type="OrthoDB" id="5296814at2"/>
<gene>
    <name evidence="1" type="ordered locus">PCC8801_1370</name>
</gene>
<dbReference type="eggNOG" id="COG2010">
    <property type="taxonomic scope" value="Bacteria"/>
</dbReference>
<organism evidence="1 2">
    <name type="scientific">Rippkaea orientalis (strain PCC 8801 / RF-1)</name>
    <name type="common">Cyanothece sp. (strain PCC 8801)</name>
    <dbReference type="NCBI Taxonomy" id="41431"/>
    <lineage>
        <taxon>Bacteria</taxon>
        <taxon>Bacillati</taxon>
        <taxon>Cyanobacteriota</taxon>
        <taxon>Cyanophyceae</taxon>
        <taxon>Oscillatoriophycideae</taxon>
        <taxon>Chroococcales</taxon>
        <taxon>Aphanothecaceae</taxon>
        <taxon>Rippkaea</taxon>
        <taxon>Rippkaea orientalis</taxon>
    </lineage>
</organism>